<keyword evidence="1" id="KW-0472">Membrane</keyword>
<name>A0ABS8ZT05_9PSEU</name>
<evidence type="ECO:0000313" key="2">
    <source>
        <dbReference type="EMBL" id="MCE7010844.1"/>
    </source>
</evidence>
<dbReference type="InterPro" id="IPR010773">
    <property type="entry name" value="Mycophage_PG1_Gp7"/>
</dbReference>
<dbReference type="Pfam" id="PF07098">
    <property type="entry name" value="DUF1360"/>
    <property type="match status" value="1"/>
</dbReference>
<keyword evidence="1" id="KW-1133">Transmembrane helix</keyword>
<evidence type="ECO:0000256" key="1">
    <source>
        <dbReference type="SAM" id="Phobius"/>
    </source>
</evidence>
<comment type="caution">
    <text evidence="2">The sequence shown here is derived from an EMBL/GenBank/DDBJ whole genome shotgun (WGS) entry which is preliminary data.</text>
</comment>
<proteinExistence type="predicted"/>
<keyword evidence="1" id="KW-0812">Transmembrane</keyword>
<organism evidence="2 3">
    <name type="scientific">Kibdelosporangium philippinense</name>
    <dbReference type="NCBI Taxonomy" id="211113"/>
    <lineage>
        <taxon>Bacteria</taxon>
        <taxon>Bacillati</taxon>
        <taxon>Actinomycetota</taxon>
        <taxon>Actinomycetes</taxon>
        <taxon>Pseudonocardiales</taxon>
        <taxon>Pseudonocardiaceae</taxon>
        <taxon>Kibdelosporangium</taxon>
    </lineage>
</organism>
<accession>A0ABS8ZT05</accession>
<dbReference type="EMBL" id="JAJVCN010000004">
    <property type="protein sequence ID" value="MCE7010844.1"/>
    <property type="molecule type" value="Genomic_DNA"/>
</dbReference>
<gene>
    <name evidence="2" type="ORF">LWC34_49785</name>
</gene>
<dbReference type="RefSeq" id="WP_233733099.1">
    <property type="nucleotide sequence ID" value="NZ_JAJVCN010000004.1"/>
</dbReference>
<protein>
    <submittedName>
        <fullName evidence="2">DUF1360 domain-containing protein</fullName>
    </submittedName>
</protein>
<keyword evidence="3" id="KW-1185">Reference proteome</keyword>
<dbReference type="Proteomes" id="UP001521150">
    <property type="component" value="Unassembled WGS sequence"/>
</dbReference>
<sequence length="172" mass="18139">MRAVDRVRDALAQVRKRYQNGEDRPLLGYATVLGAYGGVVGLLAAAGRVTGTRLPERFSLGDTVLVGIATHKASRLLAKDAVTSPLRAPFTRYEEPAGDGELNESVHGHGVRHAAGELMTCPFCLAVWVATGLTAGMVFAPRFTRAASTVLTAVAVSDVLQLGYDSAKQMAG</sequence>
<reference evidence="2 3" key="1">
    <citation type="submission" date="2021-12" db="EMBL/GenBank/DDBJ databases">
        <title>Genome sequence of Kibdelosporangium philippinense ATCC 49844.</title>
        <authorList>
            <person name="Fedorov E.A."/>
            <person name="Omeragic M."/>
            <person name="Shalygina K.F."/>
            <person name="Maclea K.S."/>
        </authorList>
    </citation>
    <scope>NUCLEOTIDE SEQUENCE [LARGE SCALE GENOMIC DNA]</scope>
    <source>
        <strain evidence="2 3">ATCC 49844</strain>
    </source>
</reference>
<feature type="transmembrane region" description="Helical" evidence="1">
    <location>
        <begin position="26"/>
        <end position="47"/>
    </location>
</feature>
<evidence type="ECO:0000313" key="3">
    <source>
        <dbReference type="Proteomes" id="UP001521150"/>
    </source>
</evidence>